<feature type="transmembrane region" description="Helical" evidence="6">
    <location>
        <begin position="164"/>
        <end position="183"/>
    </location>
</feature>
<organism evidence="7 8">
    <name type="scientific">Mycolicibacter heraklionensis</name>
    <dbReference type="NCBI Taxonomy" id="512402"/>
    <lineage>
        <taxon>Bacteria</taxon>
        <taxon>Bacillati</taxon>
        <taxon>Actinomycetota</taxon>
        <taxon>Actinomycetes</taxon>
        <taxon>Mycobacteriales</taxon>
        <taxon>Mycobacteriaceae</taxon>
        <taxon>Mycolicibacter</taxon>
    </lineage>
</organism>
<feature type="transmembrane region" description="Helical" evidence="6">
    <location>
        <begin position="134"/>
        <end position="152"/>
    </location>
</feature>
<proteinExistence type="predicted"/>
<evidence type="ECO:0000256" key="2">
    <source>
        <dbReference type="ARBA" id="ARBA00022692"/>
    </source>
</evidence>
<feature type="transmembrane region" description="Helical" evidence="6">
    <location>
        <begin position="189"/>
        <end position="214"/>
    </location>
</feature>
<evidence type="ECO:0000256" key="3">
    <source>
        <dbReference type="ARBA" id="ARBA00022989"/>
    </source>
</evidence>
<accession>A0A9X7WL57</accession>
<dbReference type="KEGG" id="mher:K3U94_13445"/>
<feature type="transmembrane region" description="Helical" evidence="6">
    <location>
        <begin position="95"/>
        <end position="122"/>
    </location>
</feature>
<dbReference type="InterPro" id="IPR004710">
    <property type="entry name" value="Bilac:Na_transpt"/>
</dbReference>
<dbReference type="PANTHER" id="PTHR10361:SF24">
    <property type="entry name" value="P3 PROTEIN"/>
    <property type="match status" value="1"/>
</dbReference>
<dbReference type="Gene3D" id="1.20.1530.20">
    <property type="match status" value="1"/>
</dbReference>
<keyword evidence="4 6" id="KW-0472">Membrane</keyword>
<evidence type="ECO:0000256" key="6">
    <source>
        <dbReference type="SAM" id="Phobius"/>
    </source>
</evidence>
<feature type="transmembrane region" description="Helical" evidence="6">
    <location>
        <begin position="6"/>
        <end position="24"/>
    </location>
</feature>
<dbReference type="Pfam" id="PF01758">
    <property type="entry name" value="SBF"/>
    <property type="match status" value="1"/>
</dbReference>
<sequence>MDNRFFPLVVVTAMLALGMTLTVADFRRAAALRRPLAVALICQAIVLPSFCLLIAEAFNLPPKLAVGLMLISAVPGGLLANVFSHLVNGDLALNLTLTAINAVISIASLPAILAFSITWFTGEGRSIPLQLDKFVAVVGLVIVPTAVGVAIRERFPDLARRLKRPVRVAAATLLVAVSVAAIAGGRTTLLTNLGALTGAVVSFATVSLTVGYLVPRWMKLAPRQAIAISLEIGMHNAMVATAIALSPQLLDSAEIGTVPALYGVIAPVIALLLVATVRGLDPAYRKVPQSGAVDATGQALSPKPGDDARPASEAVAG</sequence>
<name>A0A9X7WL57_9MYCO</name>
<evidence type="ECO:0000256" key="1">
    <source>
        <dbReference type="ARBA" id="ARBA00004141"/>
    </source>
</evidence>
<evidence type="ECO:0000313" key="8">
    <source>
        <dbReference type="Proteomes" id="UP000825008"/>
    </source>
</evidence>
<dbReference type="AlphaFoldDB" id="A0A9X7WL57"/>
<feature type="transmembrane region" description="Helical" evidence="6">
    <location>
        <begin position="64"/>
        <end position="83"/>
    </location>
</feature>
<dbReference type="InterPro" id="IPR038770">
    <property type="entry name" value="Na+/solute_symporter_sf"/>
</dbReference>
<dbReference type="PANTHER" id="PTHR10361">
    <property type="entry name" value="SODIUM-BILE ACID COTRANSPORTER"/>
    <property type="match status" value="1"/>
</dbReference>
<evidence type="ECO:0000256" key="4">
    <source>
        <dbReference type="ARBA" id="ARBA00023136"/>
    </source>
</evidence>
<dbReference type="Proteomes" id="UP000825008">
    <property type="component" value="Chromosome"/>
</dbReference>
<feature type="transmembrane region" description="Helical" evidence="6">
    <location>
        <begin position="226"/>
        <end position="245"/>
    </location>
</feature>
<dbReference type="GO" id="GO:0016020">
    <property type="term" value="C:membrane"/>
    <property type="evidence" value="ECO:0007669"/>
    <property type="project" value="UniProtKB-SubCell"/>
</dbReference>
<comment type="subcellular location">
    <subcellularLocation>
        <location evidence="1">Membrane</location>
        <topology evidence="1">Multi-pass membrane protein</topology>
    </subcellularLocation>
</comment>
<protein>
    <submittedName>
        <fullName evidence="7">Bile acid:sodium symporter</fullName>
    </submittedName>
</protein>
<dbReference type="EMBL" id="CP080997">
    <property type="protein sequence ID" value="QZA10133.1"/>
    <property type="molecule type" value="Genomic_DNA"/>
</dbReference>
<keyword evidence="2 6" id="KW-0812">Transmembrane</keyword>
<feature type="region of interest" description="Disordered" evidence="5">
    <location>
        <begin position="292"/>
        <end position="317"/>
    </location>
</feature>
<dbReference type="InterPro" id="IPR002657">
    <property type="entry name" value="BilAc:Na_symport/Acr3"/>
</dbReference>
<evidence type="ECO:0000256" key="5">
    <source>
        <dbReference type="SAM" id="MobiDB-lite"/>
    </source>
</evidence>
<keyword evidence="3 6" id="KW-1133">Transmembrane helix</keyword>
<feature type="transmembrane region" description="Helical" evidence="6">
    <location>
        <begin position="36"/>
        <end position="58"/>
    </location>
</feature>
<feature type="transmembrane region" description="Helical" evidence="6">
    <location>
        <begin position="260"/>
        <end position="280"/>
    </location>
</feature>
<gene>
    <name evidence="7" type="ORF">K3U94_13445</name>
</gene>
<reference evidence="7" key="1">
    <citation type="submission" date="2021-08" db="EMBL/GenBank/DDBJ databases">
        <title>Whole genome sequencing of non-tuberculosis mycobacteria type-strains.</title>
        <authorList>
            <person name="Igarashi Y."/>
            <person name="Osugi A."/>
            <person name="Mitarai S."/>
        </authorList>
    </citation>
    <scope>NUCLEOTIDE SEQUENCE</scope>
    <source>
        <strain evidence="7">JCM 30995</strain>
    </source>
</reference>
<evidence type="ECO:0000313" key="7">
    <source>
        <dbReference type="EMBL" id="QZA10133.1"/>
    </source>
</evidence>